<comment type="caution">
    <text evidence="2">The sequence shown here is derived from an EMBL/GenBank/DDBJ whole genome shotgun (WGS) entry which is preliminary data.</text>
</comment>
<dbReference type="AlphaFoldDB" id="A0ABD2QH73"/>
<sequence length="182" mass="21054">MSRKEGRKEHKRKHKRSGSKKRHHKHKKHRRKSESHESMSPITLDFVSHEVSSCVCSNPLCSFEKSELREELSKLKSKYSVDDLAKDVCPLENYANLPSKLLYEVWQTLSMKRIAELLPEDLNLFVEQGEKSSEIQDLPRLLNPNDEKLPLGVKFLWSAYLKELGPMNSAEIQKVLNNESAV</sequence>
<organism evidence="2 3">
    <name type="scientific">Cichlidogyrus casuarinus</name>
    <dbReference type="NCBI Taxonomy" id="1844966"/>
    <lineage>
        <taxon>Eukaryota</taxon>
        <taxon>Metazoa</taxon>
        <taxon>Spiralia</taxon>
        <taxon>Lophotrochozoa</taxon>
        <taxon>Platyhelminthes</taxon>
        <taxon>Monogenea</taxon>
        <taxon>Monopisthocotylea</taxon>
        <taxon>Dactylogyridea</taxon>
        <taxon>Ancyrocephalidae</taxon>
        <taxon>Cichlidogyrus</taxon>
    </lineage>
</organism>
<proteinExistence type="predicted"/>
<feature type="region of interest" description="Disordered" evidence="1">
    <location>
        <begin position="1"/>
        <end position="41"/>
    </location>
</feature>
<evidence type="ECO:0000256" key="1">
    <source>
        <dbReference type="SAM" id="MobiDB-lite"/>
    </source>
</evidence>
<feature type="compositionally biased region" description="Basic residues" evidence="1">
    <location>
        <begin position="9"/>
        <end position="33"/>
    </location>
</feature>
<gene>
    <name evidence="2" type="ORF">Ciccas_002544</name>
</gene>
<accession>A0ABD2QH73</accession>
<evidence type="ECO:0000313" key="3">
    <source>
        <dbReference type="Proteomes" id="UP001626550"/>
    </source>
</evidence>
<dbReference type="EMBL" id="JBJKFK010000202">
    <property type="protein sequence ID" value="KAL3318800.1"/>
    <property type="molecule type" value="Genomic_DNA"/>
</dbReference>
<dbReference type="Proteomes" id="UP001626550">
    <property type="component" value="Unassembled WGS sequence"/>
</dbReference>
<protein>
    <submittedName>
        <fullName evidence="2">Uncharacterized protein</fullName>
    </submittedName>
</protein>
<evidence type="ECO:0000313" key="2">
    <source>
        <dbReference type="EMBL" id="KAL3318800.1"/>
    </source>
</evidence>
<reference evidence="2 3" key="1">
    <citation type="submission" date="2024-11" db="EMBL/GenBank/DDBJ databases">
        <title>Adaptive evolution of stress response genes in parasites aligns with host niche diversity.</title>
        <authorList>
            <person name="Hahn C."/>
            <person name="Resl P."/>
        </authorList>
    </citation>
    <scope>NUCLEOTIDE SEQUENCE [LARGE SCALE GENOMIC DNA]</scope>
    <source>
        <strain evidence="2">EGGRZ-B1_66</strain>
        <tissue evidence="2">Body</tissue>
    </source>
</reference>
<name>A0ABD2QH73_9PLAT</name>
<keyword evidence="3" id="KW-1185">Reference proteome</keyword>